<dbReference type="STRING" id="171693.BN988_02190"/>
<keyword evidence="2" id="KW-1185">Reference proteome</keyword>
<dbReference type="AlphaFoldDB" id="W9ALA9"/>
<gene>
    <name evidence="1" type="ORF">BN988_02190</name>
</gene>
<reference evidence="1" key="2">
    <citation type="submission" date="2014-03" db="EMBL/GenBank/DDBJ databases">
        <authorList>
            <person name="Urmite Genomes"/>
        </authorList>
    </citation>
    <scope>NUCLEOTIDE SEQUENCE</scope>
    <source>
        <strain evidence="1">S1</strain>
    </source>
</reference>
<dbReference type="RefSeq" id="WP_036575955.1">
    <property type="nucleotide sequence ID" value="NZ_CABLBW010000001.1"/>
</dbReference>
<evidence type="ECO:0000313" key="2">
    <source>
        <dbReference type="Proteomes" id="UP000028863"/>
    </source>
</evidence>
<dbReference type="Proteomes" id="UP000028863">
    <property type="component" value="Unassembled WGS sequence"/>
</dbReference>
<dbReference type="SUPFAM" id="SSF53756">
    <property type="entry name" value="UDP-Glycosyltransferase/glycogen phosphorylase"/>
    <property type="match status" value="1"/>
</dbReference>
<organism evidence="1 2">
    <name type="scientific">Oceanobacillus picturae</name>
    <dbReference type="NCBI Taxonomy" id="171693"/>
    <lineage>
        <taxon>Bacteria</taxon>
        <taxon>Bacillati</taxon>
        <taxon>Bacillota</taxon>
        <taxon>Bacilli</taxon>
        <taxon>Bacillales</taxon>
        <taxon>Bacillaceae</taxon>
        <taxon>Oceanobacillus</taxon>
    </lineage>
</organism>
<sequence>MEIYLYSNDFSEQSIRQMKTIISFLDCKKIFLNEQWGNYLNNSTEIDYLDFQKFVDRKGSKVIIYFNIIDGYNLKKYKSFDNLLLVFRPRGILPEESYYKNNSILKKTILNFIESKVIKSTDYFIFLNNEQKQHFLLKYSKHEQKILRARILPNVKLMNEVSTNSNLNYASSKVKLLYSGGFSKWQNINLVFKVVSDIIIQSGIKCEFTVLTFEGNFERAKDLARKYNITDQMILKYISPNKLDDELRNYDIGIIIRDNNLVNITASPFKVIDYISNGLGIILTDNIAGEVRNILPENFLFQIGLREKELFYSNQDLNMFVSNMVGGKNKEDILNSYKLYVSSISKIDCEKDFVTKVGEKWLD</sequence>
<proteinExistence type="predicted"/>
<evidence type="ECO:0000313" key="1">
    <source>
        <dbReference type="EMBL" id="CDO03672.1"/>
    </source>
</evidence>
<accession>W9ALA9</accession>
<dbReference type="EMBL" id="CCAX010000001">
    <property type="protein sequence ID" value="CDO03672.1"/>
    <property type="molecule type" value="Genomic_DNA"/>
</dbReference>
<name>W9ALA9_9BACI</name>
<dbReference type="Gene3D" id="3.40.50.2000">
    <property type="entry name" value="Glycogen Phosphorylase B"/>
    <property type="match status" value="1"/>
</dbReference>
<comment type="caution">
    <text evidence="1">The sequence shown here is derived from an EMBL/GenBank/DDBJ whole genome shotgun (WGS) entry which is preliminary data.</text>
</comment>
<protein>
    <submittedName>
        <fullName evidence="1">Uncharacterized protein</fullName>
    </submittedName>
</protein>
<reference evidence="1" key="1">
    <citation type="submission" date="2014-03" db="EMBL/GenBank/DDBJ databases">
        <title>Draft genome sequencing of Oceanobacillus picturae strain S1 isolated from human gut.</title>
        <authorList>
            <person name="Croce O."/>
            <person name="Lagier J.C."/>
            <person name="Raoult D."/>
        </authorList>
    </citation>
    <scope>NUCLEOTIDE SEQUENCE [LARGE SCALE GENOMIC DNA]</scope>
    <source>
        <strain evidence="1">S1</strain>
    </source>
</reference>
<dbReference type="eggNOG" id="COG0438">
    <property type="taxonomic scope" value="Bacteria"/>
</dbReference>